<dbReference type="Proteomes" id="UP001157502">
    <property type="component" value="Chromosome 37"/>
</dbReference>
<gene>
    <name evidence="1" type="ORF">DPEC_G00358900</name>
</gene>
<protein>
    <submittedName>
        <fullName evidence="1">Uncharacterized protein</fullName>
    </submittedName>
</protein>
<keyword evidence="2" id="KW-1185">Reference proteome</keyword>
<organism evidence="1 2">
    <name type="scientific">Dallia pectoralis</name>
    <name type="common">Alaska blackfish</name>
    <dbReference type="NCBI Taxonomy" id="75939"/>
    <lineage>
        <taxon>Eukaryota</taxon>
        <taxon>Metazoa</taxon>
        <taxon>Chordata</taxon>
        <taxon>Craniata</taxon>
        <taxon>Vertebrata</taxon>
        <taxon>Euteleostomi</taxon>
        <taxon>Actinopterygii</taxon>
        <taxon>Neopterygii</taxon>
        <taxon>Teleostei</taxon>
        <taxon>Protacanthopterygii</taxon>
        <taxon>Esociformes</taxon>
        <taxon>Umbridae</taxon>
        <taxon>Dallia</taxon>
    </lineage>
</organism>
<dbReference type="EMBL" id="CM055764">
    <property type="protein sequence ID" value="KAJ7984836.1"/>
    <property type="molecule type" value="Genomic_DNA"/>
</dbReference>
<proteinExistence type="predicted"/>
<sequence length="114" mass="12572">MNPKKDRKKDVCLKQGYKQQELNGNVVGIDSVRCYLYPRFGRDVSKLGDDTIRILAKMAGNGQEARGNQTGTLYHGASQRAAQSLPVRRDAAPHSHIADIIRTPPEKRPGSLAC</sequence>
<accession>A0ACC2F0H6</accession>
<evidence type="ECO:0000313" key="1">
    <source>
        <dbReference type="EMBL" id="KAJ7984836.1"/>
    </source>
</evidence>
<reference evidence="1" key="1">
    <citation type="submission" date="2021-05" db="EMBL/GenBank/DDBJ databases">
        <authorList>
            <person name="Pan Q."/>
            <person name="Jouanno E."/>
            <person name="Zahm M."/>
            <person name="Klopp C."/>
            <person name="Cabau C."/>
            <person name="Louis A."/>
            <person name="Berthelot C."/>
            <person name="Parey E."/>
            <person name="Roest Crollius H."/>
            <person name="Montfort J."/>
            <person name="Robinson-Rechavi M."/>
            <person name="Bouchez O."/>
            <person name="Lampietro C."/>
            <person name="Lopez Roques C."/>
            <person name="Donnadieu C."/>
            <person name="Postlethwait J."/>
            <person name="Bobe J."/>
            <person name="Dillon D."/>
            <person name="Chandos A."/>
            <person name="von Hippel F."/>
            <person name="Guiguen Y."/>
        </authorList>
    </citation>
    <scope>NUCLEOTIDE SEQUENCE</scope>
    <source>
        <strain evidence="1">YG-Jan2019</strain>
    </source>
</reference>
<name>A0ACC2F0H6_DALPE</name>
<evidence type="ECO:0000313" key="2">
    <source>
        <dbReference type="Proteomes" id="UP001157502"/>
    </source>
</evidence>
<comment type="caution">
    <text evidence="1">The sequence shown here is derived from an EMBL/GenBank/DDBJ whole genome shotgun (WGS) entry which is preliminary data.</text>
</comment>